<organism evidence="1 2">
    <name type="scientific">Bremerella cremea</name>
    <dbReference type="NCBI Taxonomy" id="1031537"/>
    <lineage>
        <taxon>Bacteria</taxon>
        <taxon>Pseudomonadati</taxon>
        <taxon>Planctomycetota</taxon>
        <taxon>Planctomycetia</taxon>
        <taxon>Pirellulales</taxon>
        <taxon>Pirellulaceae</taxon>
        <taxon>Bremerella</taxon>
    </lineage>
</organism>
<evidence type="ECO:0000313" key="2">
    <source>
        <dbReference type="Proteomes" id="UP000253562"/>
    </source>
</evidence>
<dbReference type="EMBL" id="QPEX01000033">
    <property type="protein sequence ID" value="RCS46113.1"/>
    <property type="molecule type" value="Genomic_DNA"/>
</dbReference>
<accession>A0A368KNU4</accession>
<evidence type="ECO:0000313" key="1">
    <source>
        <dbReference type="EMBL" id="RCS46113.1"/>
    </source>
</evidence>
<sequence length="64" mass="7356">MAGINVGSVCLVVRIKGVKEVEPNDKRAVAKFVILMLQWWRFIRWEEIGEERPKFAKIGGRDKG</sequence>
<protein>
    <submittedName>
        <fullName evidence="1">Uncharacterized protein</fullName>
    </submittedName>
</protein>
<dbReference type="AlphaFoldDB" id="A0A368KNU4"/>
<dbReference type="Proteomes" id="UP000253562">
    <property type="component" value="Unassembled WGS sequence"/>
</dbReference>
<reference evidence="1 2" key="1">
    <citation type="submission" date="2018-07" db="EMBL/GenBank/DDBJ databases">
        <title>Comparative genomes isolates from brazilian mangrove.</title>
        <authorList>
            <person name="De Araujo J.E."/>
            <person name="Taketani R.G."/>
            <person name="Silva M.C.P."/>
            <person name="Lourenco M.V."/>
            <person name="Oliveira V.M."/>
            <person name="Andreote F.D."/>
        </authorList>
    </citation>
    <scope>NUCLEOTIDE SEQUENCE [LARGE SCALE GENOMIC DNA]</scope>
    <source>
        <strain evidence="1 2">HEX PRIS-MGV</strain>
    </source>
</reference>
<name>A0A368KNU4_9BACT</name>
<proteinExistence type="predicted"/>
<comment type="caution">
    <text evidence="1">The sequence shown here is derived from an EMBL/GenBank/DDBJ whole genome shotgun (WGS) entry which is preliminary data.</text>
</comment>
<gene>
    <name evidence="1" type="ORF">DTL42_16655</name>
</gene>